<keyword evidence="8" id="KW-1185">Reference proteome</keyword>
<evidence type="ECO:0000313" key="8">
    <source>
        <dbReference type="Proteomes" id="UP000652847"/>
    </source>
</evidence>
<accession>A0A8I0AM98</accession>
<dbReference type="CDD" id="cd04186">
    <property type="entry name" value="GT_2_like_c"/>
    <property type="match status" value="1"/>
</dbReference>
<comment type="caution">
    <text evidence="7">The sequence shown here is derived from an EMBL/GenBank/DDBJ whole genome shotgun (WGS) entry which is preliminary data.</text>
</comment>
<dbReference type="EMBL" id="JACOOT010000040">
    <property type="protein sequence ID" value="MBC5652906.1"/>
    <property type="molecule type" value="Genomic_DNA"/>
</dbReference>
<dbReference type="InterPro" id="IPR001173">
    <property type="entry name" value="Glyco_trans_2-like"/>
</dbReference>
<feature type="transmembrane region" description="Helical" evidence="5">
    <location>
        <begin position="244"/>
        <end position="264"/>
    </location>
</feature>
<keyword evidence="5" id="KW-0812">Transmembrane</keyword>
<dbReference type="PANTHER" id="PTHR43179:SF12">
    <property type="entry name" value="GALACTOFURANOSYLTRANSFERASE GLFT2"/>
    <property type="match status" value="1"/>
</dbReference>
<sequence length="318" mass="36769">MQEVSVIIPNYNGMAYLEGVLSSLEQQEFQNFETILVDNGSSDGSVAFTMGNYPWVHIIELPDNFGFSRAVNEGIYAARAPYVLLLNNDTEVDRYFVGEMLAAIKRHRRAFSCSARMICYHDRDKLDDAGNYYSALGWAFARGKGKDVHSCESEDKIFTSCAGAAIYRKKIFEKIGYFDEEHFAYLEDIDVGYRARINGYENWYAPKAIVYHIGSGTSGSRYNHFKTRYSSRNNIYLIYKNMPFLQILLNLPFLILGFGMKILFFTQKGMGREYIAGIKNGFQISHRDKKVKFKLKNLEQYIKIQLELWGNLFYRFFA</sequence>
<keyword evidence="5" id="KW-1133">Transmembrane helix</keyword>
<dbReference type="RefSeq" id="WP_117853211.1">
    <property type="nucleotide sequence ID" value="NZ_JACOOT010000040.1"/>
</dbReference>
<gene>
    <name evidence="7" type="ORF">H8S54_17860</name>
</gene>
<dbReference type="InterPro" id="IPR029044">
    <property type="entry name" value="Nucleotide-diphossugar_trans"/>
</dbReference>
<comment type="similarity">
    <text evidence="2">Belongs to the glycosyltransferase 2 family.</text>
</comment>
<keyword evidence="3" id="KW-0328">Glycosyltransferase</keyword>
<comment type="pathway">
    <text evidence="1">Cell wall biogenesis; cell wall polysaccharide biosynthesis.</text>
</comment>
<dbReference type="GO" id="GO:0016757">
    <property type="term" value="F:glycosyltransferase activity"/>
    <property type="evidence" value="ECO:0007669"/>
    <property type="project" value="UniProtKB-KW"/>
</dbReference>
<dbReference type="AlphaFoldDB" id="A0A8I0AM98"/>
<evidence type="ECO:0000313" key="7">
    <source>
        <dbReference type="EMBL" id="MBC5652906.1"/>
    </source>
</evidence>
<dbReference type="Pfam" id="PF00535">
    <property type="entry name" value="Glycos_transf_2"/>
    <property type="match status" value="1"/>
</dbReference>
<evidence type="ECO:0000256" key="5">
    <source>
        <dbReference type="SAM" id="Phobius"/>
    </source>
</evidence>
<dbReference type="Proteomes" id="UP000652847">
    <property type="component" value="Unassembled WGS sequence"/>
</dbReference>
<proteinExistence type="inferred from homology"/>
<protein>
    <submittedName>
        <fullName evidence="7">Glycosyltransferase family 2 protein</fullName>
    </submittedName>
</protein>
<keyword evidence="5" id="KW-0472">Membrane</keyword>
<evidence type="ECO:0000256" key="3">
    <source>
        <dbReference type="ARBA" id="ARBA00022676"/>
    </source>
</evidence>
<evidence type="ECO:0000256" key="4">
    <source>
        <dbReference type="ARBA" id="ARBA00022679"/>
    </source>
</evidence>
<feature type="domain" description="Glycosyltransferase 2-like" evidence="6">
    <location>
        <begin position="5"/>
        <end position="176"/>
    </location>
</feature>
<dbReference type="PANTHER" id="PTHR43179">
    <property type="entry name" value="RHAMNOSYLTRANSFERASE WBBL"/>
    <property type="match status" value="1"/>
</dbReference>
<evidence type="ECO:0000256" key="2">
    <source>
        <dbReference type="ARBA" id="ARBA00006739"/>
    </source>
</evidence>
<dbReference type="SUPFAM" id="SSF53448">
    <property type="entry name" value="Nucleotide-diphospho-sugar transferases"/>
    <property type="match status" value="1"/>
</dbReference>
<reference evidence="7 8" key="1">
    <citation type="submission" date="2020-08" db="EMBL/GenBank/DDBJ databases">
        <title>Genome public.</title>
        <authorList>
            <person name="Liu C."/>
            <person name="Sun Q."/>
        </authorList>
    </citation>
    <scope>NUCLEOTIDE SEQUENCE [LARGE SCALE GENOMIC DNA]</scope>
    <source>
        <strain evidence="7 8">BX17</strain>
    </source>
</reference>
<evidence type="ECO:0000259" key="6">
    <source>
        <dbReference type="Pfam" id="PF00535"/>
    </source>
</evidence>
<name>A0A8I0AM98_9FIRM</name>
<keyword evidence="4 7" id="KW-0808">Transferase</keyword>
<dbReference type="Gene3D" id="3.90.550.10">
    <property type="entry name" value="Spore Coat Polysaccharide Biosynthesis Protein SpsA, Chain A"/>
    <property type="match status" value="1"/>
</dbReference>
<evidence type="ECO:0000256" key="1">
    <source>
        <dbReference type="ARBA" id="ARBA00004776"/>
    </source>
</evidence>
<organism evidence="7 8">
    <name type="scientific">Blautia segnis</name>
    <dbReference type="NCBI Taxonomy" id="2763030"/>
    <lineage>
        <taxon>Bacteria</taxon>
        <taxon>Bacillati</taxon>
        <taxon>Bacillota</taxon>
        <taxon>Clostridia</taxon>
        <taxon>Lachnospirales</taxon>
        <taxon>Lachnospiraceae</taxon>
        <taxon>Blautia</taxon>
    </lineage>
</organism>